<accession>A0AAW2U529</accession>
<organism evidence="2">
    <name type="scientific">Sesamum latifolium</name>
    <dbReference type="NCBI Taxonomy" id="2727402"/>
    <lineage>
        <taxon>Eukaryota</taxon>
        <taxon>Viridiplantae</taxon>
        <taxon>Streptophyta</taxon>
        <taxon>Embryophyta</taxon>
        <taxon>Tracheophyta</taxon>
        <taxon>Spermatophyta</taxon>
        <taxon>Magnoliopsida</taxon>
        <taxon>eudicotyledons</taxon>
        <taxon>Gunneridae</taxon>
        <taxon>Pentapetalae</taxon>
        <taxon>asterids</taxon>
        <taxon>lamiids</taxon>
        <taxon>Lamiales</taxon>
        <taxon>Pedaliaceae</taxon>
        <taxon>Sesamum</taxon>
    </lineage>
</organism>
<feature type="region of interest" description="Disordered" evidence="1">
    <location>
        <begin position="1"/>
        <end position="29"/>
    </location>
</feature>
<proteinExistence type="predicted"/>
<reference evidence="2" key="1">
    <citation type="submission" date="2020-06" db="EMBL/GenBank/DDBJ databases">
        <authorList>
            <person name="Li T."/>
            <person name="Hu X."/>
            <person name="Zhang T."/>
            <person name="Song X."/>
            <person name="Zhang H."/>
            <person name="Dai N."/>
            <person name="Sheng W."/>
            <person name="Hou X."/>
            <person name="Wei L."/>
        </authorList>
    </citation>
    <scope>NUCLEOTIDE SEQUENCE</scope>
    <source>
        <strain evidence="2">KEN1</strain>
        <tissue evidence="2">Leaf</tissue>
    </source>
</reference>
<evidence type="ECO:0000256" key="1">
    <source>
        <dbReference type="SAM" id="MobiDB-lite"/>
    </source>
</evidence>
<reference evidence="2" key="2">
    <citation type="journal article" date="2024" name="Plant">
        <title>Genomic evolution and insights into agronomic trait innovations of Sesamum species.</title>
        <authorList>
            <person name="Miao H."/>
            <person name="Wang L."/>
            <person name="Qu L."/>
            <person name="Liu H."/>
            <person name="Sun Y."/>
            <person name="Le M."/>
            <person name="Wang Q."/>
            <person name="Wei S."/>
            <person name="Zheng Y."/>
            <person name="Lin W."/>
            <person name="Duan Y."/>
            <person name="Cao H."/>
            <person name="Xiong S."/>
            <person name="Wang X."/>
            <person name="Wei L."/>
            <person name="Li C."/>
            <person name="Ma Q."/>
            <person name="Ju M."/>
            <person name="Zhao R."/>
            <person name="Li G."/>
            <person name="Mu C."/>
            <person name="Tian Q."/>
            <person name="Mei H."/>
            <person name="Zhang T."/>
            <person name="Gao T."/>
            <person name="Zhang H."/>
        </authorList>
    </citation>
    <scope>NUCLEOTIDE SEQUENCE</scope>
    <source>
        <strain evidence="2">KEN1</strain>
    </source>
</reference>
<gene>
    <name evidence="2" type="ORF">Slati_3780500</name>
</gene>
<evidence type="ECO:0000313" key="2">
    <source>
        <dbReference type="EMBL" id="KAL0411908.1"/>
    </source>
</evidence>
<name>A0AAW2U529_9LAMI</name>
<comment type="caution">
    <text evidence="2">The sequence shown here is derived from an EMBL/GenBank/DDBJ whole genome shotgun (WGS) entry which is preliminary data.</text>
</comment>
<dbReference type="EMBL" id="JACGWN010000013">
    <property type="protein sequence ID" value="KAL0411908.1"/>
    <property type="molecule type" value="Genomic_DNA"/>
</dbReference>
<dbReference type="AlphaFoldDB" id="A0AAW2U529"/>
<protein>
    <submittedName>
        <fullName evidence="2">Uncharacterized protein</fullName>
    </submittedName>
</protein>
<feature type="compositionally biased region" description="Basic residues" evidence="1">
    <location>
        <begin position="15"/>
        <end position="29"/>
    </location>
</feature>
<sequence>MRHIPQIQKTDNITHKTRIHKKIKGPKSKTLRHNEALESRRFHVFLGIKCSSLDTNFKVMRSLLHKLGGDYASTSKNKLQALGSTFRVKNQGIIFQPKIWDNLCPSSLPPTSKFKSSLLIQGAQWIGSTQNRYGSARKARPRTGPLLFMTDLGAILGL</sequence>